<dbReference type="GO" id="GO:1990385">
    <property type="term" value="C:meiotic spindle midzone"/>
    <property type="evidence" value="ECO:0000318"/>
    <property type="project" value="GO_Central"/>
</dbReference>
<dbReference type="GO" id="GO:0000776">
    <property type="term" value="C:kinetochore"/>
    <property type="evidence" value="ECO:0000318"/>
    <property type="project" value="GO_Central"/>
</dbReference>
<feature type="region of interest" description="Disordered" evidence="16">
    <location>
        <begin position="195"/>
        <end position="225"/>
    </location>
</feature>
<evidence type="ECO:0008006" key="21">
    <source>
        <dbReference type="Google" id="ProtNLM"/>
    </source>
</evidence>
<comment type="subcellular location">
    <subcellularLocation>
        <location evidence="4">Chromosome</location>
        <location evidence="4">Centromere</location>
        <location evidence="4">Kinetochore</location>
    </subcellularLocation>
    <subcellularLocation>
        <location evidence="2">Cytoplasm</location>
        <location evidence="2">Cytoskeleton</location>
        <location evidence="2">Spindle</location>
    </subcellularLocation>
    <subcellularLocation>
        <location evidence="3">Midbody</location>
    </subcellularLocation>
    <subcellularLocation>
        <location evidence="1">Nucleus</location>
    </subcellularLocation>
</comment>
<evidence type="ECO:0000259" key="17">
    <source>
        <dbReference type="Pfam" id="PF03941"/>
    </source>
</evidence>
<sequence length="837" mass="94410">MAAADGPMRLLEVCGQRLSRFLHDAEHKHLAWLREVEEQGLRMLDSSNFRAEPGLMPKTPSQRRRPRKRQSSALKDENEPTRRRLSRRRSSTKLASSRPSSQRRCSKEQPQNLGCQEEEVRSQANTKMELPALLEKLPAEAQSPMVKVDCSDCPQTELPPQQGSADCGDAACEAVPAEQVSKEGAMNELHEVPAVSAVPDDQTAGEEEEATKQKSSTSTPKATRNRDHAMLHGDLSSQSLEKVLFQDSNDEMTTVISKTRRSGRRSYVGGTHKSHKTSLAEKYSLASKRESMIRRSISRAIAKKAAAQESSSASSRVSCQSSLEVFVEEDVTNNLRTGLELNTPNEKAPENLLTSSKSEKAASTPVQHLSPEQQTGNNEGSCVNPNGEAQNKNQEQAHCAKSQENPSRIWTRSYKQAMGVIWNGQHPGGGARSPLDDKHTNSANQTPPTASPASKVVRPLKNFLQAVQRNQLLTTSGSTGHGGVIKNFIKRNTPTRPDVKGDFVEKERQRLESLRKKQEAEEQRKKKVEEEKRRRQAEMKQKREERLRKALQARERVEQMEEEKKKRMEQKILQSDEKVRLSQVREEKVSEERSKKKLSKKPWESDVRKQKILKLEEDKLEQQELLQKRREAEGEEKGKVLELKDLVEQRQVEQVKERDLKQWGKEKALHSQIESMVFTDKNTKKEDGLQEPRQQLAEEKKTEQPECFSAASSTWLSKTVKKSISTSCLAPPKGTKESRSPNNYGMDLNSDDSTDDENEPRKPVPAWADGSQLNQAILHQYYHPVNVDQLFGLIASPKLEDIFGKSKPRYFKRTSSAVWNSPPGPKSTCGIACNFKN</sequence>
<keyword evidence="11" id="KW-0995">Kinetochore</keyword>
<evidence type="ECO:0000313" key="19">
    <source>
        <dbReference type="Ensembl" id="ENSGALP00010038211.1"/>
    </source>
</evidence>
<dbReference type="Proteomes" id="UP000000539">
    <property type="component" value="Chromosome 5"/>
</dbReference>
<reference evidence="19" key="1">
    <citation type="submission" date="2020-11" db="EMBL/GenBank/DDBJ databases">
        <title>Gallus gallus (Chicken) genome, bGalGal1, GRCg7b, maternal haplotype autosomes + Z &amp; W.</title>
        <authorList>
            <person name="Warren W."/>
            <person name="Formenti G."/>
            <person name="Fedrigo O."/>
            <person name="Haase B."/>
            <person name="Mountcastle J."/>
            <person name="Balacco J."/>
            <person name="Tracey A."/>
            <person name="Schneider V."/>
            <person name="Okimoto R."/>
            <person name="Cheng H."/>
            <person name="Hawken R."/>
            <person name="Howe K."/>
            <person name="Jarvis E.D."/>
        </authorList>
    </citation>
    <scope>NUCLEOTIDE SEQUENCE [LARGE SCALE GENOMIC DNA]</scope>
    <source>
        <strain evidence="19">Broiler</strain>
    </source>
</reference>
<dbReference type="Ensembl" id="ENSGALT00010061890.1">
    <property type="protein sequence ID" value="ENSGALP00010038211.1"/>
    <property type="gene ID" value="ENSGALG00010025344.1"/>
</dbReference>
<feature type="region of interest" description="Disordered" evidence="16">
    <location>
        <begin position="474"/>
        <end position="606"/>
    </location>
</feature>
<evidence type="ECO:0000256" key="4">
    <source>
        <dbReference type="ARBA" id="ARBA00004629"/>
    </source>
</evidence>
<evidence type="ECO:0000313" key="20">
    <source>
        <dbReference type="Proteomes" id="UP000000539"/>
    </source>
</evidence>
<evidence type="ECO:0000256" key="1">
    <source>
        <dbReference type="ARBA" id="ARBA00004123"/>
    </source>
</evidence>
<comment type="similarity">
    <text evidence="5">Belongs to the INCENP family.</text>
</comment>
<dbReference type="GeneID" id="423138"/>
<dbReference type="Pfam" id="PF12178">
    <property type="entry name" value="INCENP_N"/>
    <property type="match status" value="1"/>
</dbReference>
<dbReference type="GO" id="GO:0030496">
    <property type="term" value="C:midbody"/>
    <property type="evidence" value="ECO:0000318"/>
    <property type="project" value="GO_Central"/>
</dbReference>
<evidence type="ECO:0000256" key="14">
    <source>
        <dbReference type="ARBA" id="ARBA00023306"/>
    </source>
</evidence>
<feature type="domain" description="Chromosome passenger complex (CPC) protein INCENP N-terminal" evidence="18">
    <location>
        <begin position="5"/>
        <end position="40"/>
    </location>
</feature>
<dbReference type="AlphaFoldDB" id="A0A8V1A790"/>
<feature type="compositionally biased region" description="Acidic residues" evidence="16">
    <location>
        <begin position="749"/>
        <end position="758"/>
    </location>
</feature>
<feature type="compositionally biased region" description="Basic and acidic residues" evidence="16">
    <location>
        <begin position="497"/>
        <end position="594"/>
    </location>
</feature>
<dbReference type="OrthoDB" id="6123at2759"/>
<feature type="region of interest" description="Disordered" evidence="16">
    <location>
        <begin position="337"/>
        <end position="408"/>
    </location>
</feature>
<accession>A0A8V1A790</accession>
<keyword evidence="14" id="KW-0131">Cell cycle</keyword>
<keyword evidence="13" id="KW-0539">Nucleus</keyword>
<dbReference type="PANTHER" id="PTHR13142">
    <property type="entry name" value="INNER CENTROMERE PROTEIN"/>
    <property type="match status" value="1"/>
</dbReference>
<feature type="compositionally biased region" description="Polar residues" evidence="16">
    <location>
        <begin position="441"/>
        <end position="452"/>
    </location>
</feature>
<dbReference type="GO" id="GO:0005874">
    <property type="term" value="C:microtubule"/>
    <property type="evidence" value="ECO:0007669"/>
    <property type="project" value="UniProtKB-KW"/>
</dbReference>
<dbReference type="OMA" id="DENHKHG"/>
<evidence type="ECO:0000256" key="15">
    <source>
        <dbReference type="ARBA" id="ARBA00023328"/>
    </source>
</evidence>
<evidence type="ECO:0000256" key="7">
    <source>
        <dbReference type="ARBA" id="ARBA00022490"/>
    </source>
</evidence>
<keyword evidence="15" id="KW-0137">Centromere</keyword>
<keyword evidence="7" id="KW-0963">Cytoplasm</keyword>
<keyword evidence="20" id="KW-1185">Reference proteome</keyword>
<dbReference type="GeneTree" id="ENSGT00730000111073"/>
<dbReference type="InterPro" id="IPR022006">
    <property type="entry name" value="INCENP_N"/>
</dbReference>
<evidence type="ECO:0000256" key="11">
    <source>
        <dbReference type="ARBA" id="ARBA00022838"/>
    </source>
</evidence>
<dbReference type="GO" id="GO:0000281">
    <property type="term" value="P:mitotic cytokinesis"/>
    <property type="evidence" value="ECO:0000318"/>
    <property type="project" value="GO_Central"/>
</dbReference>
<keyword evidence="6" id="KW-0158">Chromosome</keyword>
<dbReference type="Gene3D" id="1.20.5.3600">
    <property type="match status" value="1"/>
</dbReference>
<dbReference type="SMR" id="A0A8V1A790"/>
<feature type="compositionally biased region" description="Polar residues" evidence="16">
    <location>
        <begin position="364"/>
        <end position="408"/>
    </location>
</feature>
<evidence type="ECO:0000256" key="8">
    <source>
        <dbReference type="ARBA" id="ARBA00022618"/>
    </source>
</evidence>
<evidence type="ECO:0000256" key="6">
    <source>
        <dbReference type="ARBA" id="ARBA00022454"/>
    </source>
</evidence>
<evidence type="ECO:0000256" key="2">
    <source>
        <dbReference type="ARBA" id="ARBA00004186"/>
    </source>
</evidence>
<gene>
    <name evidence="19" type="primary">INCENPL</name>
</gene>
<keyword evidence="9" id="KW-0493">Microtubule</keyword>
<dbReference type="GO" id="GO:0032133">
    <property type="term" value="C:chromosome passenger complex"/>
    <property type="evidence" value="ECO:0000318"/>
    <property type="project" value="GO_Central"/>
</dbReference>
<evidence type="ECO:0000256" key="13">
    <source>
        <dbReference type="ARBA" id="ARBA00023242"/>
    </source>
</evidence>
<feature type="compositionally biased region" description="Polar residues" evidence="16">
    <location>
        <begin position="213"/>
        <end position="222"/>
    </location>
</feature>
<proteinExistence type="inferred from homology"/>
<feature type="region of interest" description="Disordered" evidence="16">
    <location>
        <begin position="674"/>
        <end position="708"/>
    </location>
</feature>
<evidence type="ECO:0000256" key="3">
    <source>
        <dbReference type="ARBA" id="ARBA00004214"/>
    </source>
</evidence>
<dbReference type="Gene3D" id="6.10.250.2990">
    <property type="match status" value="1"/>
</dbReference>
<dbReference type="InterPro" id="IPR005635">
    <property type="entry name" value="Inner_centromere_prot_ARK-bd"/>
</dbReference>
<feature type="compositionally biased region" description="Basic residues" evidence="16">
    <location>
        <begin position="61"/>
        <end position="70"/>
    </location>
</feature>
<evidence type="ECO:0000256" key="16">
    <source>
        <dbReference type="SAM" id="MobiDB-lite"/>
    </source>
</evidence>
<dbReference type="PANTHER" id="PTHR13142:SF3">
    <property type="entry name" value="INNER CENTROMERE PROTEIN ARK-BINDING DOMAIN-CONTAINING PROTEIN"/>
    <property type="match status" value="1"/>
</dbReference>
<feature type="region of interest" description="Disordered" evidence="16">
    <location>
        <begin position="421"/>
        <end position="456"/>
    </location>
</feature>
<name>A0A8V1A790_CHICK</name>
<evidence type="ECO:0000256" key="12">
    <source>
        <dbReference type="ARBA" id="ARBA00023212"/>
    </source>
</evidence>
<evidence type="ECO:0000256" key="5">
    <source>
        <dbReference type="ARBA" id="ARBA00010042"/>
    </source>
</evidence>
<dbReference type="GO" id="GO:0051310">
    <property type="term" value="P:metaphase chromosome alignment"/>
    <property type="evidence" value="ECO:0000318"/>
    <property type="project" value="GO_Central"/>
</dbReference>
<reference evidence="19" key="2">
    <citation type="submission" date="2025-08" db="UniProtKB">
        <authorList>
            <consortium name="Ensembl"/>
        </authorList>
    </citation>
    <scope>IDENTIFICATION</scope>
    <source>
        <strain evidence="19">broiler</strain>
    </source>
</reference>
<keyword evidence="10" id="KW-0498">Mitosis</keyword>
<feature type="region of interest" description="Disordered" evidence="16">
    <location>
        <begin position="45"/>
        <end position="122"/>
    </location>
</feature>
<dbReference type="GO" id="GO:0005634">
    <property type="term" value="C:nucleus"/>
    <property type="evidence" value="ECO:0000318"/>
    <property type="project" value="GO_Central"/>
</dbReference>
<protein>
    <recommendedName>
        <fullName evidence="21">Inner centromere protein ARK-binding domain-containing protein</fullName>
    </recommendedName>
</protein>
<reference evidence="19" key="3">
    <citation type="submission" date="2025-09" db="UniProtKB">
        <authorList>
            <consortium name="Ensembl"/>
        </authorList>
    </citation>
    <scope>IDENTIFICATION</scope>
    <source>
        <strain evidence="19">broiler</strain>
    </source>
</reference>
<evidence type="ECO:0000259" key="18">
    <source>
        <dbReference type="Pfam" id="PF12178"/>
    </source>
</evidence>
<feature type="region of interest" description="Disordered" evidence="16">
    <location>
        <begin position="726"/>
        <end position="767"/>
    </location>
</feature>
<feature type="compositionally biased region" description="Basic and acidic residues" evidence="16">
    <location>
        <begin position="681"/>
        <end position="704"/>
    </location>
</feature>
<dbReference type="GO" id="GO:0051257">
    <property type="term" value="P:meiotic spindle midzone assembly"/>
    <property type="evidence" value="ECO:0000318"/>
    <property type="project" value="GO_Central"/>
</dbReference>
<evidence type="ECO:0000256" key="9">
    <source>
        <dbReference type="ARBA" id="ARBA00022701"/>
    </source>
</evidence>
<dbReference type="CTD" id="423138"/>
<keyword evidence="12" id="KW-0206">Cytoskeleton</keyword>
<feature type="domain" description="Inner centromere protein ARK-binding" evidence="17">
    <location>
        <begin position="747"/>
        <end position="803"/>
    </location>
</feature>
<organism evidence="19 20">
    <name type="scientific">Gallus gallus</name>
    <name type="common">Chicken</name>
    <dbReference type="NCBI Taxonomy" id="9031"/>
    <lineage>
        <taxon>Eukaryota</taxon>
        <taxon>Metazoa</taxon>
        <taxon>Chordata</taxon>
        <taxon>Craniata</taxon>
        <taxon>Vertebrata</taxon>
        <taxon>Euteleostomi</taxon>
        <taxon>Archelosauria</taxon>
        <taxon>Archosauria</taxon>
        <taxon>Dinosauria</taxon>
        <taxon>Saurischia</taxon>
        <taxon>Theropoda</taxon>
        <taxon>Coelurosauria</taxon>
        <taxon>Aves</taxon>
        <taxon>Neognathae</taxon>
        <taxon>Galloanserae</taxon>
        <taxon>Galliformes</taxon>
        <taxon>Phasianidae</taxon>
        <taxon>Phasianinae</taxon>
        <taxon>Gallus</taxon>
    </lineage>
</organism>
<dbReference type="Pfam" id="PF03941">
    <property type="entry name" value="INCENP_ARK-bind"/>
    <property type="match status" value="1"/>
</dbReference>
<evidence type="ECO:0000256" key="10">
    <source>
        <dbReference type="ARBA" id="ARBA00022776"/>
    </source>
</evidence>
<keyword evidence="8" id="KW-0132">Cell division</keyword>
<feature type="compositionally biased region" description="Polar residues" evidence="16">
    <location>
        <begin position="99"/>
        <end position="114"/>
    </location>
</feature>
<dbReference type="RefSeq" id="XP_046798342.1">
    <property type="nucleotide sequence ID" value="XM_046942386.1"/>
</dbReference>